<sequence>MKTTFKYLLAIVIIVVLWKIGSIIIGENILPNPTKVLIYFYNSLKTKLFLTHAGISILRISVAMALAWFTAFPFGLLLGTKHLVDTIFSPIIFLTYPIPKIVLLPIFLTLFGLGESPKILLITLTTGYQILIATRASALNIDKKYRDSFRSIGGTPSQELQHVIIPATLPNALVALKISSGTATAVLFMVESFATQSGLGFLIMDGWGRGNMLQMYTGILAMSLLGMGLHEFFNAIERYLCRWNHLHSGLAT</sequence>
<feature type="transmembrane region" description="Helical" evidence="7">
    <location>
        <begin position="119"/>
        <end position="141"/>
    </location>
</feature>
<evidence type="ECO:0000256" key="1">
    <source>
        <dbReference type="ARBA" id="ARBA00004651"/>
    </source>
</evidence>
<keyword evidence="6 7" id="KW-0472">Membrane</keyword>
<keyword evidence="4 7" id="KW-0812">Transmembrane</keyword>
<dbReference type="STRING" id="363253.LI0056"/>
<organism evidence="9 10">
    <name type="scientific">Lawsonia intracellularis (strain PHE/MN1-00)</name>
    <dbReference type="NCBI Taxonomy" id="363253"/>
    <lineage>
        <taxon>Bacteria</taxon>
        <taxon>Pseudomonadati</taxon>
        <taxon>Thermodesulfobacteriota</taxon>
        <taxon>Desulfovibrionia</taxon>
        <taxon>Desulfovibrionales</taxon>
        <taxon>Desulfovibrionaceae</taxon>
        <taxon>Lawsonia</taxon>
    </lineage>
</organism>
<evidence type="ECO:0000256" key="3">
    <source>
        <dbReference type="ARBA" id="ARBA00022475"/>
    </source>
</evidence>
<proteinExistence type="inferred from homology"/>
<feature type="transmembrane region" description="Helical" evidence="7">
    <location>
        <begin position="49"/>
        <end position="79"/>
    </location>
</feature>
<dbReference type="PANTHER" id="PTHR30151:SF0">
    <property type="entry name" value="ABC TRANSPORTER PERMEASE PROTEIN MJ0413-RELATED"/>
    <property type="match status" value="1"/>
</dbReference>
<dbReference type="InterPro" id="IPR000515">
    <property type="entry name" value="MetI-like"/>
</dbReference>
<comment type="subcellular location">
    <subcellularLocation>
        <location evidence="1 7">Cell membrane</location>
        <topology evidence="1 7">Multi-pass membrane protein</topology>
    </subcellularLocation>
</comment>
<dbReference type="EMBL" id="AM180252">
    <property type="protein sequence ID" value="CAJ54112.1"/>
    <property type="molecule type" value="Genomic_DNA"/>
</dbReference>
<dbReference type="AlphaFoldDB" id="Q1MSB3"/>
<dbReference type="Gene3D" id="1.10.3720.10">
    <property type="entry name" value="MetI-like"/>
    <property type="match status" value="1"/>
</dbReference>
<feature type="transmembrane region" description="Helical" evidence="7">
    <location>
        <begin position="7"/>
        <end position="29"/>
    </location>
</feature>
<evidence type="ECO:0000313" key="10">
    <source>
        <dbReference type="Proteomes" id="UP000002430"/>
    </source>
</evidence>
<dbReference type="GO" id="GO:0005886">
    <property type="term" value="C:plasma membrane"/>
    <property type="evidence" value="ECO:0007669"/>
    <property type="project" value="UniProtKB-SubCell"/>
</dbReference>
<dbReference type="InterPro" id="IPR035906">
    <property type="entry name" value="MetI-like_sf"/>
</dbReference>
<evidence type="ECO:0000256" key="6">
    <source>
        <dbReference type="ARBA" id="ARBA00023136"/>
    </source>
</evidence>
<accession>Q1MSB3</accession>
<keyword evidence="10" id="KW-1185">Reference proteome</keyword>
<evidence type="ECO:0000259" key="8">
    <source>
        <dbReference type="PROSITE" id="PS50928"/>
    </source>
</evidence>
<dbReference type="Pfam" id="PF00528">
    <property type="entry name" value="BPD_transp_1"/>
    <property type="match status" value="1"/>
</dbReference>
<name>Q1MSB3_LAWIP</name>
<gene>
    <name evidence="9" type="ordered locus">LI0056</name>
</gene>
<feature type="domain" description="ABC transmembrane type-1" evidence="8">
    <location>
        <begin position="53"/>
        <end position="237"/>
    </location>
</feature>
<evidence type="ECO:0000256" key="4">
    <source>
        <dbReference type="ARBA" id="ARBA00022692"/>
    </source>
</evidence>
<dbReference type="PANTHER" id="PTHR30151">
    <property type="entry name" value="ALKANE SULFONATE ABC TRANSPORTER-RELATED, MEMBRANE SUBUNIT"/>
    <property type="match status" value="1"/>
</dbReference>
<dbReference type="RefSeq" id="WP_011526139.1">
    <property type="nucleotide sequence ID" value="NC_008011.1"/>
</dbReference>
<evidence type="ECO:0000256" key="5">
    <source>
        <dbReference type="ARBA" id="ARBA00022989"/>
    </source>
</evidence>
<dbReference type="KEGG" id="lip:LI0056"/>
<dbReference type="PROSITE" id="PS50928">
    <property type="entry name" value="ABC_TM1"/>
    <property type="match status" value="1"/>
</dbReference>
<keyword evidence="2 7" id="KW-0813">Transport</keyword>
<evidence type="ECO:0000313" key="9">
    <source>
        <dbReference type="EMBL" id="CAJ54112.1"/>
    </source>
</evidence>
<dbReference type="SUPFAM" id="SSF161098">
    <property type="entry name" value="MetI-like"/>
    <property type="match status" value="1"/>
</dbReference>
<feature type="transmembrane region" description="Helical" evidence="7">
    <location>
        <begin position="91"/>
        <end position="113"/>
    </location>
</feature>
<feature type="transmembrane region" description="Helical" evidence="7">
    <location>
        <begin position="215"/>
        <end position="233"/>
    </location>
</feature>
<keyword evidence="3" id="KW-1003">Cell membrane</keyword>
<dbReference type="eggNOG" id="COG0600">
    <property type="taxonomic scope" value="Bacteria"/>
</dbReference>
<protein>
    <submittedName>
        <fullName evidence="9">Nitrate ABC transporter, permease protein (NrtB-1)</fullName>
    </submittedName>
</protein>
<reference evidence="9 10" key="1">
    <citation type="submission" date="2005-11" db="EMBL/GenBank/DDBJ databases">
        <title>The complete genome sequence of Lawsonia intracellularis: the causative agent of proliferative enteropathy.</title>
        <authorList>
            <person name="Kaur K."/>
            <person name="Zhang Q."/>
            <person name="Beckler D."/>
            <person name="Munir S."/>
            <person name="Li L."/>
            <person name="Kinsley K."/>
            <person name="Herron L."/>
            <person name="Peterson A."/>
            <person name="May B."/>
            <person name="Singh S."/>
            <person name="Gebhart C."/>
            <person name="Kapur V."/>
        </authorList>
    </citation>
    <scope>NUCLEOTIDE SEQUENCE [LARGE SCALE GENOMIC DNA]</scope>
    <source>
        <strain evidence="9 10">PHE/MN1-00</strain>
    </source>
</reference>
<dbReference type="HOGENOM" id="CLU_046113_1_3_7"/>
<comment type="similarity">
    <text evidence="7">Belongs to the binding-protein-dependent transport system permease family.</text>
</comment>
<keyword evidence="5 7" id="KW-1133">Transmembrane helix</keyword>
<dbReference type="Proteomes" id="UP000002430">
    <property type="component" value="Chromosome"/>
</dbReference>
<evidence type="ECO:0000256" key="7">
    <source>
        <dbReference type="RuleBase" id="RU363032"/>
    </source>
</evidence>
<dbReference type="GO" id="GO:0055085">
    <property type="term" value="P:transmembrane transport"/>
    <property type="evidence" value="ECO:0007669"/>
    <property type="project" value="InterPro"/>
</dbReference>
<evidence type="ECO:0000256" key="2">
    <source>
        <dbReference type="ARBA" id="ARBA00022448"/>
    </source>
</evidence>
<dbReference type="OrthoDB" id="5449677at2"/>